<dbReference type="OrthoDB" id="2684964at2759"/>
<keyword evidence="2" id="KW-1185">Reference proteome</keyword>
<gene>
    <name evidence="1" type="ORF">PAXINDRAFT_87743</name>
</gene>
<proteinExistence type="predicted"/>
<dbReference type="Proteomes" id="UP000053647">
    <property type="component" value="Unassembled WGS sequence"/>
</dbReference>
<dbReference type="EMBL" id="KN819485">
    <property type="protein sequence ID" value="KIJ09244.1"/>
    <property type="molecule type" value="Genomic_DNA"/>
</dbReference>
<reference evidence="1 2" key="1">
    <citation type="submission" date="2014-06" db="EMBL/GenBank/DDBJ databases">
        <authorList>
            <consortium name="DOE Joint Genome Institute"/>
            <person name="Kuo A."/>
            <person name="Kohler A."/>
            <person name="Nagy L.G."/>
            <person name="Floudas D."/>
            <person name="Copeland A."/>
            <person name="Barry K.W."/>
            <person name="Cichocki N."/>
            <person name="Veneault-Fourrey C."/>
            <person name="LaButti K."/>
            <person name="Lindquist E.A."/>
            <person name="Lipzen A."/>
            <person name="Lundell T."/>
            <person name="Morin E."/>
            <person name="Murat C."/>
            <person name="Sun H."/>
            <person name="Tunlid A."/>
            <person name="Henrissat B."/>
            <person name="Grigoriev I.V."/>
            <person name="Hibbett D.S."/>
            <person name="Martin F."/>
            <person name="Nordberg H.P."/>
            <person name="Cantor M.N."/>
            <person name="Hua S.X."/>
        </authorList>
    </citation>
    <scope>NUCLEOTIDE SEQUENCE [LARGE SCALE GENOMIC DNA]</scope>
    <source>
        <strain evidence="1 2">ATCC 200175</strain>
    </source>
</reference>
<dbReference type="HOGENOM" id="CLU_040082_4_1_1"/>
<organism evidence="1 2">
    <name type="scientific">Paxillus involutus ATCC 200175</name>
    <dbReference type="NCBI Taxonomy" id="664439"/>
    <lineage>
        <taxon>Eukaryota</taxon>
        <taxon>Fungi</taxon>
        <taxon>Dikarya</taxon>
        <taxon>Basidiomycota</taxon>
        <taxon>Agaricomycotina</taxon>
        <taxon>Agaricomycetes</taxon>
        <taxon>Agaricomycetidae</taxon>
        <taxon>Boletales</taxon>
        <taxon>Paxilineae</taxon>
        <taxon>Paxillaceae</taxon>
        <taxon>Paxillus</taxon>
    </lineage>
</organism>
<protein>
    <recommendedName>
        <fullName evidence="3">DDE Tnp4 domain-containing protein</fullName>
    </recommendedName>
</protein>
<reference evidence="2" key="2">
    <citation type="submission" date="2015-01" db="EMBL/GenBank/DDBJ databases">
        <title>Evolutionary Origins and Diversification of the Mycorrhizal Mutualists.</title>
        <authorList>
            <consortium name="DOE Joint Genome Institute"/>
            <consortium name="Mycorrhizal Genomics Consortium"/>
            <person name="Kohler A."/>
            <person name="Kuo A."/>
            <person name="Nagy L.G."/>
            <person name="Floudas D."/>
            <person name="Copeland A."/>
            <person name="Barry K.W."/>
            <person name="Cichocki N."/>
            <person name="Veneault-Fourrey C."/>
            <person name="LaButti K."/>
            <person name="Lindquist E.A."/>
            <person name="Lipzen A."/>
            <person name="Lundell T."/>
            <person name="Morin E."/>
            <person name="Murat C."/>
            <person name="Riley R."/>
            <person name="Ohm R."/>
            <person name="Sun H."/>
            <person name="Tunlid A."/>
            <person name="Henrissat B."/>
            <person name="Grigoriev I.V."/>
            <person name="Hibbett D.S."/>
            <person name="Martin F."/>
        </authorList>
    </citation>
    <scope>NUCLEOTIDE SEQUENCE [LARGE SCALE GENOMIC DNA]</scope>
    <source>
        <strain evidence="2">ATCC 200175</strain>
    </source>
</reference>
<dbReference type="AlphaFoldDB" id="A0A0C9SPU9"/>
<sequence>HASARNVIERIFGVLKQHFRILLLAAEYSLNIQARIPAALCMIHNFILVLDLAEGDLPEAPIVIIRGDAPAAAMEMGAQDEGSVTRDNIAQAMWSDYQNILAERVAAGDVNLESFKDRGEGEGEDKFTYTNMF</sequence>
<accession>A0A0C9SPU9</accession>
<evidence type="ECO:0008006" key="3">
    <source>
        <dbReference type="Google" id="ProtNLM"/>
    </source>
</evidence>
<feature type="non-terminal residue" evidence="1">
    <location>
        <position position="1"/>
    </location>
</feature>
<evidence type="ECO:0000313" key="1">
    <source>
        <dbReference type="EMBL" id="KIJ09244.1"/>
    </source>
</evidence>
<name>A0A0C9SPU9_PAXIN</name>
<evidence type="ECO:0000313" key="2">
    <source>
        <dbReference type="Proteomes" id="UP000053647"/>
    </source>
</evidence>